<dbReference type="CDD" id="cd01610">
    <property type="entry name" value="PAP2_like"/>
    <property type="match status" value="1"/>
</dbReference>
<dbReference type="AlphaFoldDB" id="A0A9D1RR89"/>
<name>A0A9D1RR89_9CORY</name>
<comment type="caution">
    <text evidence="8">The sequence shown here is derived from an EMBL/GenBank/DDBJ whole genome shotgun (WGS) entry which is preliminary data.</text>
</comment>
<dbReference type="Proteomes" id="UP000824190">
    <property type="component" value="Unassembled WGS sequence"/>
</dbReference>
<dbReference type="PANTHER" id="PTHR14969:SF62">
    <property type="entry name" value="DECAPRENYLPHOSPHORYL-5-PHOSPHORIBOSE PHOSPHATASE RV3807C-RELATED"/>
    <property type="match status" value="1"/>
</dbReference>
<keyword evidence="3" id="KW-0812">Transmembrane</keyword>
<keyword evidence="6" id="KW-0472">Membrane</keyword>
<dbReference type="Gene3D" id="1.20.144.10">
    <property type="entry name" value="Phosphatidic acid phosphatase type 2/haloperoxidase"/>
    <property type="match status" value="1"/>
</dbReference>
<sequence>MSEREAGILVGLQDALLPQTDGSRDGAATGSGDSTDNTVQAAARGLSHFGEHALGWFALSAAGAALTAKRPEQRNRWLEVGVSAFTAHAASVVLKRVVRRKRPHDPRIRIGVSTPSKLSFPSSHSTSTAAALVSTSRAVGNPLPMAGIPVMMLSRLILGVHYPTDVIAGVALGVASEQVVHRTAACVAAPTEPVKESVR</sequence>
<dbReference type="EMBL" id="DXGC01000087">
    <property type="protein sequence ID" value="HIW92105.1"/>
    <property type="molecule type" value="Genomic_DNA"/>
</dbReference>
<dbReference type="InterPro" id="IPR036938">
    <property type="entry name" value="PAP2/HPO_sf"/>
</dbReference>
<evidence type="ECO:0000256" key="3">
    <source>
        <dbReference type="ARBA" id="ARBA00022692"/>
    </source>
</evidence>
<accession>A0A9D1RR89</accession>
<evidence type="ECO:0000313" key="8">
    <source>
        <dbReference type="EMBL" id="HIW92105.1"/>
    </source>
</evidence>
<dbReference type="InterPro" id="IPR000326">
    <property type="entry name" value="PAP2/HPO"/>
</dbReference>
<dbReference type="GO" id="GO:0016787">
    <property type="term" value="F:hydrolase activity"/>
    <property type="evidence" value="ECO:0007669"/>
    <property type="project" value="UniProtKB-KW"/>
</dbReference>
<evidence type="ECO:0000256" key="1">
    <source>
        <dbReference type="ARBA" id="ARBA00004651"/>
    </source>
</evidence>
<organism evidence="8 9">
    <name type="scientific">Candidatus Corynebacterium avicola</name>
    <dbReference type="NCBI Taxonomy" id="2838527"/>
    <lineage>
        <taxon>Bacteria</taxon>
        <taxon>Bacillati</taxon>
        <taxon>Actinomycetota</taxon>
        <taxon>Actinomycetes</taxon>
        <taxon>Mycobacteriales</taxon>
        <taxon>Corynebacteriaceae</taxon>
        <taxon>Corynebacterium</taxon>
    </lineage>
</organism>
<gene>
    <name evidence="8" type="ORF">H9870_10645</name>
</gene>
<comment type="subcellular location">
    <subcellularLocation>
        <location evidence="1">Cell membrane</location>
        <topology evidence="1">Multi-pass membrane protein</topology>
    </subcellularLocation>
</comment>
<reference evidence="8" key="1">
    <citation type="journal article" date="2021" name="PeerJ">
        <title>Extensive microbial diversity within the chicken gut microbiome revealed by metagenomics and culture.</title>
        <authorList>
            <person name="Gilroy R."/>
            <person name="Ravi A."/>
            <person name="Getino M."/>
            <person name="Pursley I."/>
            <person name="Horton D.L."/>
            <person name="Alikhan N.F."/>
            <person name="Baker D."/>
            <person name="Gharbi K."/>
            <person name="Hall N."/>
            <person name="Watson M."/>
            <person name="Adriaenssens E.M."/>
            <person name="Foster-Nyarko E."/>
            <person name="Jarju S."/>
            <person name="Secka A."/>
            <person name="Antonio M."/>
            <person name="Oren A."/>
            <person name="Chaudhuri R.R."/>
            <person name="La Ragione R."/>
            <person name="Hildebrand F."/>
            <person name="Pallen M.J."/>
        </authorList>
    </citation>
    <scope>NUCLEOTIDE SEQUENCE</scope>
    <source>
        <strain evidence="8">CHK32-1732</strain>
    </source>
</reference>
<evidence type="ECO:0000256" key="2">
    <source>
        <dbReference type="ARBA" id="ARBA00022475"/>
    </source>
</evidence>
<dbReference type="PANTHER" id="PTHR14969">
    <property type="entry name" value="SPHINGOSINE-1-PHOSPHATE PHOSPHOHYDROLASE"/>
    <property type="match status" value="1"/>
</dbReference>
<evidence type="ECO:0000259" key="7">
    <source>
        <dbReference type="SMART" id="SM00014"/>
    </source>
</evidence>
<evidence type="ECO:0000256" key="6">
    <source>
        <dbReference type="ARBA" id="ARBA00023136"/>
    </source>
</evidence>
<feature type="domain" description="Phosphatidic acid phosphatase type 2/haloperoxidase" evidence="7">
    <location>
        <begin position="80"/>
        <end position="181"/>
    </location>
</feature>
<evidence type="ECO:0000256" key="5">
    <source>
        <dbReference type="ARBA" id="ARBA00022989"/>
    </source>
</evidence>
<evidence type="ECO:0000313" key="9">
    <source>
        <dbReference type="Proteomes" id="UP000824190"/>
    </source>
</evidence>
<dbReference type="SMART" id="SM00014">
    <property type="entry name" value="acidPPc"/>
    <property type="match status" value="1"/>
</dbReference>
<keyword evidence="4" id="KW-0378">Hydrolase</keyword>
<dbReference type="Pfam" id="PF01569">
    <property type="entry name" value="PAP2"/>
    <property type="match status" value="1"/>
</dbReference>
<evidence type="ECO:0000256" key="4">
    <source>
        <dbReference type="ARBA" id="ARBA00022801"/>
    </source>
</evidence>
<reference evidence="8" key="2">
    <citation type="submission" date="2021-04" db="EMBL/GenBank/DDBJ databases">
        <authorList>
            <person name="Gilroy R."/>
        </authorList>
    </citation>
    <scope>NUCLEOTIDE SEQUENCE</scope>
    <source>
        <strain evidence="8">CHK32-1732</strain>
    </source>
</reference>
<keyword evidence="2" id="KW-1003">Cell membrane</keyword>
<dbReference type="GO" id="GO:0005886">
    <property type="term" value="C:plasma membrane"/>
    <property type="evidence" value="ECO:0007669"/>
    <property type="project" value="UniProtKB-SubCell"/>
</dbReference>
<dbReference type="SUPFAM" id="SSF48317">
    <property type="entry name" value="Acid phosphatase/Vanadium-dependent haloperoxidase"/>
    <property type="match status" value="1"/>
</dbReference>
<proteinExistence type="predicted"/>
<protein>
    <submittedName>
        <fullName evidence="8">Phosphatase PAP2 family protein</fullName>
    </submittedName>
</protein>
<keyword evidence="5" id="KW-1133">Transmembrane helix</keyword>